<dbReference type="Pfam" id="PF21547">
    <property type="entry name" value="TTI1"/>
    <property type="match status" value="1"/>
</dbReference>
<dbReference type="AlphaFoldDB" id="A0A7I8IJV1"/>
<evidence type="ECO:0000313" key="5">
    <source>
        <dbReference type="Proteomes" id="UP001189122"/>
    </source>
</evidence>
<dbReference type="InterPro" id="IPR049362">
    <property type="entry name" value="TTI1_rpt"/>
</dbReference>
<dbReference type="Proteomes" id="UP001189122">
    <property type="component" value="Unassembled WGS sequence"/>
</dbReference>
<dbReference type="PANTHER" id="PTHR18460:SF3">
    <property type="entry name" value="TELO2-INTERACTING PROTEIN 1 HOMOLOG"/>
    <property type="match status" value="1"/>
</dbReference>
<dbReference type="GO" id="GO:0005737">
    <property type="term" value="C:cytoplasm"/>
    <property type="evidence" value="ECO:0007669"/>
    <property type="project" value="TreeGrafter"/>
</dbReference>
<dbReference type="EMBL" id="LR743591">
    <property type="protein sequence ID" value="CAA2618313.1"/>
    <property type="molecule type" value="Genomic_DNA"/>
</dbReference>
<proteinExistence type="predicted"/>
<feature type="region of interest" description="Disordered" evidence="2">
    <location>
        <begin position="1"/>
        <end position="31"/>
    </location>
</feature>
<dbReference type="Pfam" id="PF24173">
    <property type="entry name" value="TPR_TTI1_N"/>
    <property type="match status" value="1"/>
</dbReference>
<accession>A0A7I8IJV1</accession>
<dbReference type="InterPro" id="IPR016024">
    <property type="entry name" value="ARM-type_fold"/>
</dbReference>
<evidence type="ECO:0000256" key="2">
    <source>
        <dbReference type="SAM" id="MobiDB-lite"/>
    </source>
</evidence>
<keyword evidence="5" id="KW-1185">Reference proteome</keyword>
<name>A0A7I8IJV1_SPIIN</name>
<protein>
    <recommendedName>
        <fullName evidence="3">TTI1 N-terminal TPR domain-containing protein</fullName>
    </recommendedName>
</protein>
<dbReference type="SUPFAM" id="SSF48371">
    <property type="entry name" value="ARM repeat"/>
    <property type="match status" value="1"/>
</dbReference>
<organism evidence="4">
    <name type="scientific">Spirodela intermedia</name>
    <name type="common">Intermediate duckweed</name>
    <dbReference type="NCBI Taxonomy" id="51605"/>
    <lineage>
        <taxon>Eukaryota</taxon>
        <taxon>Viridiplantae</taxon>
        <taxon>Streptophyta</taxon>
        <taxon>Embryophyta</taxon>
        <taxon>Tracheophyta</taxon>
        <taxon>Spermatophyta</taxon>
        <taxon>Magnoliopsida</taxon>
        <taxon>Liliopsida</taxon>
        <taxon>Araceae</taxon>
        <taxon>Lemnoideae</taxon>
        <taxon>Spirodela</taxon>
    </lineage>
</organism>
<dbReference type="InterPro" id="IPR052587">
    <property type="entry name" value="TELO2-interacting_protein_1"/>
</dbReference>
<evidence type="ECO:0000256" key="1">
    <source>
        <dbReference type="SAM" id="Coils"/>
    </source>
</evidence>
<dbReference type="InterPro" id="IPR057566">
    <property type="entry name" value="TPR_TTI1_N"/>
</dbReference>
<feature type="domain" description="TTI1 N-terminal TPR" evidence="3">
    <location>
        <begin position="391"/>
        <end position="470"/>
    </location>
</feature>
<feature type="coiled-coil region" evidence="1">
    <location>
        <begin position="330"/>
        <end position="357"/>
    </location>
</feature>
<evidence type="ECO:0000313" key="4">
    <source>
        <dbReference type="EMBL" id="CAA2618313.1"/>
    </source>
</evidence>
<sequence>MEEEERSSSSSSSPPRPPPPQAAGDGGDITGETQESVFTRLRLYCLELLAIVRSPRRDAPFLTDMAEFLRHSSGFVLQPCLDYTLLPLLLLLDGATGCRSPQKAPTEGIARPGGTEMKRHVISDSVAEGVLRCLEELLSKCHLTSVDQMVMVLKKLAMGASLPSSYTSEEFREGIIRCVRVLLLQLKPCSSESCTCKQVAPLSTWALSNILQGYASAASKYHRESEDCLMAFLQSSNNSAAVGHWLSLLLQIGETEAERGLRGSAKLRKEAFLTLRILIAKVYRLGKALYVNKSMLSGAAGSVESIDHGIRALSELLVIVLRDQMNGNALEVKMDNLNELQSDRKELSQSVLETLRQLPVKGHAQDDSLVVSPINLSGSDHSLLIQRNADSDGSTRSFYVQRTKEWIEQTALHVDQLLSAVLPHLCMHPAEKVRQGVVASIRRILLNCSSSLKKSKLMLLECLCVLVCDDSEAVLSDAQEAVESLLKFKNKYFLETDLAVLFNRLIETFPRVVLGGEETIAVSHAQKLFALMYYVGPGFIKAIRFMEFLMSSFSQSSLYSGPLNNLILSKPLSTGYLHSIAELKAVSLFEFPDHDITRLSPAVPQISFVQSNDVYGSFELPRMPPWFLTVGSDKLYMALSRLLRLLGLAMTAEHRSDVSLSLLIDSPLECVRKLISEIRMKSFGKENWHLWYARSGSGQFVRQASTASCVINEMIYGTSDQSAVLFAKFFGKNKSKIGKSLENQAADANDKPDFNLRKEKYVWKTSQDAKEQVINCVGAVLHEYLSHEIWELPIDEKSSKLSQGMQAENFACRLIQVIIEGIGIFNISLGKHFFRSGFMQSSIYLLLQNLICSCNQVRSASDAVLRVVSTASGYPTVGHLVVSNADYVIDSLCRQLRHLDLNPRIPDVLSAMLSYIGAAHEILPLLEEPHPGLTVPFLKAVREIMRASRREASAVSNEAESFYMRVKDKILSAEKGRGENGSCASYDDQLEYWEELLIKLNELKRYRRIVGSISESCLNLLAHYLLRLKKQLDGIVAISKVEDAYKSEERTKQAIERQIQSSLFQDLQDITDASDGGGTDENRNATRVIKRQLSTHAARLLQSAVPPRGSAIWHLLASSPYPEEARRRGSEANPPPAAAVRAVLKRSPAWSSAWLQRVAELREAAVQDAGRRRLAYDSDLIWSSSADVVYCQQESEFLRPPPVFPWVSSLHCAGRRFSVRSCLPP</sequence>
<evidence type="ECO:0000259" key="3">
    <source>
        <dbReference type="Pfam" id="PF24173"/>
    </source>
</evidence>
<gene>
    <name evidence="4" type="ORF">SI7747_04004480</name>
</gene>
<dbReference type="EMBL" id="CACRZD030000004">
    <property type="protein sequence ID" value="CAA6658030.1"/>
    <property type="molecule type" value="Genomic_DNA"/>
</dbReference>
<keyword evidence="1" id="KW-0175">Coiled coil</keyword>
<reference evidence="4 5" key="1">
    <citation type="submission" date="2019-12" db="EMBL/GenBank/DDBJ databases">
        <authorList>
            <person name="Scholz U."/>
            <person name="Mascher M."/>
            <person name="Fiebig A."/>
        </authorList>
    </citation>
    <scope>NUCLEOTIDE SEQUENCE</scope>
</reference>
<dbReference type="PANTHER" id="PTHR18460">
    <property type="entry name" value="TEL2 INTERACTING PROTEIN 1 TTI1 FAMILY MEMBER"/>
    <property type="match status" value="1"/>
</dbReference>